<feature type="compositionally biased region" description="Polar residues" evidence="1">
    <location>
        <begin position="282"/>
        <end position="299"/>
    </location>
</feature>
<organism evidence="2 3">
    <name type="scientific">Encephalitozoon cuniculi (strain GB-M1)</name>
    <name type="common">Microsporidian parasite</name>
    <dbReference type="NCBI Taxonomy" id="284813"/>
    <lineage>
        <taxon>Eukaryota</taxon>
        <taxon>Fungi</taxon>
        <taxon>Fungi incertae sedis</taxon>
        <taxon>Microsporidia</taxon>
        <taxon>Unikaryonidae</taxon>
        <taxon>Encephalitozoon</taxon>
    </lineage>
</organism>
<feature type="region of interest" description="Disordered" evidence="1">
    <location>
        <begin position="282"/>
        <end position="353"/>
    </location>
</feature>
<dbReference type="Proteomes" id="UP000000819">
    <property type="component" value="Chromosome X"/>
</dbReference>
<sequence>MLCFDPAWALAASASGYLERKDQTNSTHILGMKQGINIREAGVLWHMRRGVGIAVFIIPGIVCDVIRLIPKCDSTCMKGRLLASYYPGPVVLSPAYFPGKSVAGKNPRTVKAAAVSTGSRRTSMSEPQTIRIPSVVRTTVTNTVLKTLVMEAPRSVQSSAVMVQPRYLVQTVTASAISMNAAVGPRQDARLPPLSRAAQPQADGLEAINRIGKRVNLIYSIISVLKQRYLQAPPHQPGLVLVAPVVTITVQKTVTLTPVQRSSTPLSRPPVAMSTLTKYVAQASQTENKSRVQLPSTACASPPKEGGKASQDTGKHRKTDAEESSSSDSSSMSSEKAEKPLYMLKSGGHGRRKARKGDLFIDCYLKGSLSRCTEDNLEGRTDIGDAVVYRNDFDSGDEVIYLSDLMMGG</sequence>
<name>Q8SUH7_ENCCU</name>
<dbReference type="VEuPathDB" id="MicrosporidiaDB:ECU10_0110"/>
<protein>
    <submittedName>
        <fullName evidence="2">Uncharacterized protein</fullName>
    </submittedName>
</protein>
<proteinExistence type="predicted"/>
<reference evidence="2 3" key="1">
    <citation type="journal article" date="2001" name="Nature">
        <title>Genome sequence and gene compaction of the eukaryote parasite Encephalitozoon cuniculi.</title>
        <authorList>
            <person name="Katinka M.D."/>
            <person name="Duprat S."/>
            <person name="Cornillot E."/>
            <person name="Metenier G."/>
            <person name="Thomarat F."/>
            <person name="Prensier G."/>
            <person name="Barbe V."/>
            <person name="Peyretaillade E."/>
            <person name="Brottier P."/>
            <person name="Wincker P."/>
            <person name="Delbac F."/>
            <person name="El Alaoui H."/>
            <person name="Peyret P."/>
            <person name="Saurin W."/>
            <person name="Gouy M."/>
            <person name="Weissenbach J."/>
            <person name="Vivares C.P."/>
        </authorList>
    </citation>
    <scope>NUCLEOTIDE SEQUENCE [LARGE SCALE GENOMIC DNA]</scope>
    <source>
        <strain evidence="2 3">GB-M1</strain>
    </source>
</reference>
<dbReference type="GeneID" id="859772"/>
<dbReference type="RefSeq" id="NP_586126.1">
    <property type="nucleotide sequence ID" value="NM_001041959.1"/>
</dbReference>
<accession>Q8SUH7</accession>
<feature type="compositionally biased region" description="Low complexity" evidence="1">
    <location>
        <begin position="324"/>
        <end position="334"/>
    </location>
</feature>
<reference evidence="2 3" key="2">
    <citation type="journal article" date="2009" name="BMC Genomics">
        <title>Identification of transcriptional signals in Encephalitozoon cuniculi widespread among Microsporidia phylum: support for accurate structural genome annotation.</title>
        <authorList>
            <person name="Peyretaillade E."/>
            <person name="Goncalves O."/>
            <person name="Terrat S."/>
            <person name="Dugat-Bony E."/>
            <person name="Wincker P."/>
            <person name="Cornman R.S."/>
            <person name="Evans J.D."/>
            <person name="Delbac F."/>
            <person name="Peyret P."/>
        </authorList>
    </citation>
    <scope>NUCLEOTIDE SEQUENCE [LARGE SCALE GENOMIC DNA]</scope>
    <source>
        <strain evidence="2 3">GB-M1</strain>
    </source>
</reference>
<dbReference type="InParanoid" id="Q8SUH7"/>
<dbReference type="EMBL" id="AL590449">
    <property type="protein sequence ID" value="CAD25730.1"/>
    <property type="molecule type" value="Genomic_DNA"/>
</dbReference>
<evidence type="ECO:0000256" key="1">
    <source>
        <dbReference type="SAM" id="MobiDB-lite"/>
    </source>
</evidence>
<keyword evidence="3" id="KW-1185">Reference proteome</keyword>
<dbReference type="KEGG" id="ecu:ECU10_0110"/>
<dbReference type="AlphaFoldDB" id="Q8SUH7"/>
<dbReference type="HOGENOM" id="CLU_717680_0_0_1"/>
<evidence type="ECO:0000313" key="3">
    <source>
        <dbReference type="Proteomes" id="UP000000819"/>
    </source>
</evidence>
<gene>
    <name evidence="2" type="ordered locus">ECU10_0110</name>
</gene>
<evidence type="ECO:0000313" key="2">
    <source>
        <dbReference type="EMBL" id="CAD25730.1"/>
    </source>
</evidence>
<dbReference type="OrthoDB" id="2194875at2759"/>